<sequence>MTVTSPRTDLPTDARVVNLGLPLFADAVAAQGASVLHVDWRPPADGDPAAVRALTDLYGLRSADIEAANAEVLRRLDEGVPCLVDVRTAADVVPGMGERMLLHPGPPIAWTDVCDPLKRSMRAAVVAEGWAADVAAADALLSSGEVTLGSANEHATVVPMATALGPSAPVYVVENAAGGTRAFAPIGQGPGDVAWFGRDSDAAIERLVFLREVAGPRLARIVAQLGPIDVFAIAAQGVQMGDDVHMRTQASTNLLIRNILPAVAALGDDPQTVAFCEYLSTNHLFFLTLAMAAAKSLTLWAEQVEGASIVTTMSRNGTTYGVKLAGLDRWFVTDSPPVADALFYAGYGPEDAAPDIGDSAVLELVGLGGPAAAGSPAVAAFLGGSMADAARATDEMVQICGAESSRFKLPTMDFRGTPLGVDVRRVVETGITPKVNTGILHASDGTGQIGAGVATAPVAGFREALMALRES</sequence>
<dbReference type="RefSeq" id="WP_203981210.1">
    <property type="nucleotide sequence ID" value="NZ_BAAAQJ010000003.1"/>
</dbReference>
<dbReference type="Gene3D" id="1.10.10.660">
    <property type="entry name" value="conserved protein of unknown function from Enterococcus faecalis V583"/>
    <property type="match status" value="1"/>
</dbReference>
<protein>
    <recommendedName>
        <fullName evidence="3">DUF1116 domain-containing protein</fullName>
    </recommendedName>
</protein>
<dbReference type="Gene3D" id="3.40.50.720">
    <property type="entry name" value="NAD(P)-binding Rossmann-like Domain"/>
    <property type="match status" value="1"/>
</dbReference>
<evidence type="ECO:0008006" key="3">
    <source>
        <dbReference type="Google" id="ProtNLM"/>
    </source>
</evidence>
<name>A0A8J3LTP2_9ACTN</name>
<gene>
    <name evidence="1" type="ORF">Pfl04_14940</name>
</gene>
<dbReference type="Gene3D" id="3.90.1710.10">
    <property type="entry name" value="Enterococcus faecalis V583 domain"/>
    <property type="match status" value="1"/>
</dbReference>
<dbReference type="Pfam" id="PF06545">
    <property type="entry name" value="AllG"/>
    <property type="match status" value="1"/>
</dbReference>
<organism evidence="1 2">
    <name type="scientific">Planosporangium flavigriseum</name>
    <dbReference type="NCBI Taxonomy" id="373681"/>
    <lineage>
        <taxon>Bacteria</taxon>
        <taxon>Bacillati</taxon>
        <taxon>Actinomycetota</taxon>
        <taxon>Actinomycetes</taxon>
        <taxon>Micromonosporales</taxon>
        <taxon>Micromonosporaceae</taxon>
        <taxon>Planosporangium</taxon>
    </lineage>
</organism>
<dbReference type="Proteomes" id="UP000653674">
    <property type="component" value="Unassembled WGS sequence"/>
</dbReference>
<reference evidence="1" key="1">
    <citation type="submission" date="2021-01" db="EMBL/GenBank/DDBJ databases">
        <title>Whole genome shotgun sequence of Planosporangium flavigriseum NBRC 105377.</title>
        <authorList>
            <person name="Komaki H."/>
            <person name="Tamura T."/>
        </authorList>
    </citation>
    <scope>NUCLEOTIDE SEQUENCE</scope>
    <source>
        <strain evidence="1">NBRC 105377</strain>
    </source>
</reference>
<comment type="caution">
    <text evidence="1">The sequence shown here is derived from an EMBL/GenBank/DDBJ whole genome shotgun (WGS) entry which is preliminary data.</text>
</comment>
<keyword evidence="2" id="KW-1185">Reference proteome</keyword>
<dbReference type="Gene3D" id="3.90.1700.10">
    <property type="entry name" value="v583 domain like"/>
    <property type="match status" value="1"/>
</dbReference>
<dbReference type="EMBL" id="BONU01000007">
    <property type="protein sequence ID" value="GIG73090.1"/>
    <property type="molecule type" value="Genomic_DNA"/>
</dbReference>
<dbReference type="InterPro" id="IPR024033">
    <property type="entry name" value="OXTCase_su_AllG_h-dom"/>
</dbReference>
<evidence type="ECO:0000313" key="2">
    <source>
        <dbReference type="Proteomes" id="UP000653674"/>
    </source>
</evidence>
<proteinExistence type="predicted"/>
<dbReference type="InterPro" id="IPR009499">
    <property type="entry name" value="AllG-like"/>
</dbReference>
<evidence type="ECO:0000313" key="1">
    <source>
        <dbReference type="EMBL" id="GIG73090.1"/>
    </source>
</evidence>
<dbReference type="AlphaFoldDB" id="A0A8J3LTP2"/>
<accession>A0A8J3LTP2</accession>